<name>B8C6Z2_THAPS</name>
<dbReference type="Pfam" id="PF07690">
    <property type="entry name" value="MFS_1"/>
    <property type="match status" value="1"/>
</dbReference>
<feature type="transmembrane region" description="Helical" evidence="6">
    <location>
        <begin position="164"/>
        <end position="188"/>
    </location>
</feature>
<dbReference type="InterPro" id="IPR011701">
    <property type="entry name" value="MFS"/>
</dbReference>
<dbReference type="eggNOG" id="KOG2504">
    <property type="taxonomic scope" value="Eukaryota"/>
</dbReference>
<feature type="transmembrane region" description="Helical" evidence="6">
    <location>
        <begin position="372"/>
        <end position="390"/>
    </location>
</feature>
<keyword evidence="3 6" id="KW-0812">Transmembrane</keyword>
<comment type="subcellular location">
    <subcellularLocation>
        <location evidence="1">Membrane</location>
        <topology evidence="1">Multi-pass membrane protein</topology>
    </subcellularLocation>
</comment>
<dbReference type="GeneID" id="7445608"/>
<dbReference type="PANTHER" id="PTHR43385">
    <property type="entry name" value="RIBOFLAVIN TRANSPORTER RIBJ"/>
    <property type="match status" value="1"/>
</dbReference>
<dbReference type="SUPFAM" id="SSF103473">
    <property type="entry name" value="MFS general substrate transporter"/>
    <property type="match status" value="2"/>
</dbReference>
<evidence type="ECO:0000256" key="5">
    <source>
        <dbReference type="ARBA" id="ARBA00023136"/>
    </source>
</evidence>
<keyword evidence="2" id="KW-0813">Transport</keyword>
<dbReference type="PANTHER" id="PTHR43385:SF1">
    <property type="entry name" value="RIBOFLAVIN TRANSPORTER RIBJ"/>
    <property type="match status" value="1"/>
</dbReference>
<dbReference type="InterPro" id="IPR052983">
    <property type="entry name" value="MFS_Riboflavin_Transporter"/>
</dbReference>
<feature type="transmembrane region" description="Helical" evidence="6">
    <location>
        <begin position="12"/>
        <end position="32"/>
    </location>
</feature>
<evidence type="ECO:0000256" key="4">
    <source>
        <dbReference type="ARBA" id="ARBA00022989"/>
    </source>
</evidence>
<evidence type="ECO:0000313" key="7">
    <source>
        <dbReference type="EMBL" id="EED90653.1"/>
    </source>
</evidence>
<feature type="transmembrane region" description="Helical" evidence="6">
    <location>
        <begin position="215"/>
        <end position="234"/>
    </location>
</feature>
<accession>B8C6Z2</accession>
<keyword evidence="4 6" id="KW-1133">Transmembrane helix</keyword>
<dbReference type="EMBL" id="CM000644">
    <property type="protein sequence ID" value="EED90653.1"/>
    <property type="molecule type" value="Genomic_DNA"/>
</dbReference>
<evidence type="ECO:0008006" key="9">
    <source>
        <dbReference type="Google" id="ProtNLM"/>
    </source>
</evidence>
<evidence type="ECO:0000256" key="2">
    <source>
        <dbReference type="ARBA" id="ARBA00022448"/>
    </source>
</evidence>
<dbReference type="GO" id="GO:0005886">
    <property type="term" value="C:plasma membrane"/>
    <property type="evidence" value="ECO:0000318"/>
    <property type="project" value="GO_Central"/>
</dbReference>
<keyword evidence="5 6" id="KW-0472">Membrane</keyword>
<feature type="transmembrane region" description="Helical" evidence="6">
    <location>
        <begin position="342"/>
        <end position="360"/>
    </location>
</feature>
<feature type="transmembrane region" description="Helical" evidence="6">
    <location>
        <begin position="131"/>
        <end position="152"/>
    </location>
</feature>
<organism evidence="7 8">
    <name type="scientific">Thalassiosira pseudonana</name>
    <name type="common">Marine diatom</name>
    <name type="synonym">Cyclotella nana</name>
    <dbReference type="NCBI Taxonomy" id="35128"/>
    <lineage>
        <taxon>Eukaryota</taxon>
        <taxon>Sar</taxon>
        <taxon>Stramenopiles</taxon>
        <taxon>Ochrophyta</taxon>
        <taxon>Bacillariophyta</taxon>
        <taxon>Coscinodiscophyceae</taxon>
        <taxon>Thalassiosirophycidae</taxon>
        <taxon>Thalassiosirales</taxon>
        <taxon>Thalassiosiraceae</taxon>
        <taxon>Thalassiosira</taxon>
    </lineage>
</organism>
<keyword evidence="8" id="KW-1185">Reference proteome</keyword>
<feature type="transmembrane region" description="Helical" evidence="6">
    <location>
        <begin position="79"/>
        <end position="96"/>
    </location>
</feature>
<dbReference type="GO" id="GO:0022857">
    <property type="term" value="F:transmembrane transporter activity"/>
    <property type="evidence" value="ECO:0000318"/>
    <property type="project" value="GO_Central"/>
</dbReference>
<gene>
    <name evidence="7" type="ORF">THAPSDRAFT_7597</name>
</gene>
<evidence type="ECO:0000256" key="3">
    <source>
        <dbReference type="ARBA" id="ARBA00022692"/>
    </source>
</evidence>
<dbReference type="OMA" id="QARVWPQ"/>
<protein>
    <recommendedName>
        <fullName evidence="9">Major facilitator superfamily (MFS) profile domain-containing protein</fullName>
    </recommendedName>
</protein>
<dbReference type="AlphaFoldDB" id="B8C6Z2"/>
<dbReference type="HOGENOM" id="CLU_580761_0_0_1"/>
<proteinExistence type="predicted"/>
<dbReference type="RefSeq" id="XP_002291802.1">
    <property type="nucleotide sequence ID" value="XM_002291766.1"/>
</dbReference>
<reference evidence="7 8" key="2">
    <citation type="journal article" date="2008" name="Nature">
        <title>The Phaeodactylum genome reveals the evolutionary history of diatom genomes.</title>
        <authorList>
            <person name="Bowler C."/>
            <person name="Allen A.E."/>
            <person name="Badger J.H."/>
            <person name="Grimwood J."/>
            <person name="Jabbari K."/>
            <person name="Kuo A."/>
            <person name="Maheswari U."/>
            <person name="Martens C."/>
            <person name="Maumus F."/>
            <person name="Otillar R.P."/>
            <person name="Rayko E."/>
            <person name="Salamov A."/>
            <person name="Vandepoele K."/>
            <person name="Beszteri B."/>
            <person name="Gruber A."/>
            <person name="Heijde M."/>
            <person name="Katinka M."/>
            <person name="Mock T."/>
            <person name="Valentin K."/>
            <person name="Verret F."/>
            <person name="Berges J.A."/>
            <person name="Brownlee C."/>
            <person name="Cadoret J.P."/>
            <person name="Chiovitti A."/>
            <person name="Choi C.J."/>
            <person name="Coesel S."/>
            <person name="De Martino A."/>
            <person name="Detter J.C."/>
            <person name="Durkin C."/>
            <person name="Falciatore A."/>
            <person name="Fournet J."/>
            <person name="Haruta M."/>
            <person name="Huysman M.J."/>
            <person name="Jenkins B.D."/>
            <person name="Jiroutova K."/>
            <person name="Jorgensen R.E."/>
            <person name="Joubert Y."/>
            <person name="Kaplan A."/>
            <person name="Kroger N."/>
            <person name="Kroth P.G."/>
            <person name="La Roche J."/>
            <person name="Lindquist E."/>
            <person name="Lommer M."/>
            <person name="Martin-Jezequel V."/>
            <person name="Lopez P.J."/>
            <person name="Lucas S."/>
            <person name="Mangogna M."/>
            <person name="McGinnis K."/>
            <person name="Medlin L.K."/>
            <person name="Montsant A."/>
            <person name="Oudot-Le Secq M.P."/>
            <person name="Napoli C."/>
            <person name="Obornik M."/>
            <person name="Parker M.S."/>
            <person name="Petit J.L."/>
            <person name="Porcel B.M."/>
            <person name="Poulsen N."/>
            <person name="Robison M."/>
            <person name="Rychlewski L."/>
            <person name="Rynearson T.A."/>
            <person name="Schmutz J."/>
            <person name="Shapiro H."/>
            <person name="Siaut M."/>
            <person name="Stanley M."/>
            <person name="Sussman M.R."/>
            <person name="Taylor A.R."/>
            <person name="Vardi A."/>
            <person name="von Dassow P."/>
            <person name="Vyverman W."/>
            <person name="Willis A."/>
            <person name="Wyrwicz L.S."/>
            <person name="Rokhsar D.S."/>
            <person name="Weissenbach J."/>
            <person name="Armbrust E.V."/>
            <person name="Green B.R."/>
            <person name="Van de Peer Y."/>
            <person name="Grigoriev I.V."/>
        </authorList>
    </citation>
    <scope>NUCLEOTIDE SEQUENCE [LARGE SCALE GENOMIC DNA]</scope>
    <source>
        <strain evidence="7 8">CCMP1335</strain>
    </source>
</reference>
<dbReference type="InterPro" id="IPR036259">
    <property type="entry name" value="MFS_trans_sf"/>
</dbReference>
<evidence type="ECO:0000256" key="1">
    <source>
        <dbReference type="ARBA" id="ARBA00004141"/>
    </source>
</evidence>
<feature type="transmembrane region" description="Helical" evidence="6">
    <location>
        <begin position="426"/>
        <end position="443"/>
    </location>
</feature>
<evidence type="ECO:0000313" key="8">
    <source>
        <dbReference type="Proteomes" id="UP000001449"/>
    </source>
</evidence>
<dbReference type="Gene3D" id="1.20.1250.20">
    <property type="entry name" value="MFS general substrate transporter like domains"/>
    <property type="match status" value="1"/>
</dbReference>
<dbReference type="PaxDb" id="35128-Thaps7597"/>
<reference evidence="7 8" key="1">
    <citation type="journal article" date="2004" name="Science">
        <title>The genome of the diatom Thalassiosira pseudonana: ecology, evolution, and metabolism.</title>
        <authorList>
            <person name="Armbrust E.V."/>
            <person name="Berges J.A."/>
            <person name="Bowler C."/>
            <person name="Green B.R."/>
            <person name="Martinez D."/>
            <person name="Putnam N.H."/>
            <person name="Zhou S."/>
            <person name="Allen A.E."/>
            <person name="Apt K.E."/>
            <person name="Bechner M."/>
            <person name="Brzezinski M.A."/>
            <person name="Chaal B.K."/>
            <person name="Chiovitti A."/>
            <person name="Davis A.K."/>
            <person name="Demarest M.S."/>
            <person name="Detter J.C."/>
            <person name="Glavina T."/>
            <person name="Goodstein D."/>
            <person name="Hadi M.Z."/>
            <person name="Hellsten U."/>
            <person name="Hildebrand M."/>
            <person name="Jenkins B.D."/>
            <person name="Jurka J."/>
            <person name="Kapitonov V.V."/>
            <person name="Kroger N."/>
            <person name="Lau W.W."/>
            <person name="Lane T.W."/>
            <person name="Larimer F.W."/>
            <person name="Lippmeier J.C."/>
            <person name="Lucas S."/>
            <person name="Medina M."/>
            <person name="Montsant A."/>
            <person name="Obornik M."/>
            <person name="Parker M.S."/>
            <person name="Palenik B."/>
            <person name="Pazour G.J."/>
            <person name="Richardson P.M."/>
            <person name="Rynearson T.A."/>
            <person name="Saito M.A."/>
            <person name="Schwartz D.C."/>
            <person name="Thamatrakoln K."/>
            <person name="Valentin K."/>
            <person name="Vardi A."/>
            <person name="Wilkerson F.P."/>
            <person name="Rokhsar D.S."/>
        </authorList>
    </citation>
    <scope>NUCLEOTIDE SEQUENCE [LARGE SCALE GENOMIC DNA]</scope>
    <source>
        <strain evidence="7 8">CCMP1335</strain>
    </source>
</reference>
<sequence>MSSNKDDINIDAILSLLGGTIFHFIVGIKLYGARVVYQLPFLSTLSLCFFPKIMWGNVAPYVTSYLVQFDDTVTYHKTLHVYTAVFLGQSLFMYLGGQLEKKIGPRTTAYVGAILISSGTYLSSYCKSLHILVMCQGMVGVGIGLSYSAPILCGFKYFKQNKGIVTGVITTGTGFGPFFFGLLASVYVNRENSEVDPETGLYDPSSLVVERVPSMFRLLGILYAICGFLGASLLMSPSDDDETSCKVGLVTVENGENASLKANGNTNVYGEVMTSVESNTIQTSKSAFVKGKGHQRYGSKSEIADDHFITVVGCFGCLSSGLSRMLWGALADKIGHFRTLELTAYASPIVMIIYTLTAGHKASFGLCVCSLYALWGASHCLLPTIAAFLFGDAHMGTNYGFIFLVFGISCTLIIDTCGATGWSFNALNWVFIVVGFVGARLTSHIRFLTSKVKDEKALKHHRATSSVGSMI</sequence>
<evidence type="ECO:0000256" key="6">
    <source>
        <dbReference type="SAM" id="Phobius"/>
    </source>
</evidence>
<dbReference type="InParanoid" id="B8C6Z2"/>
<feature type="transmembrane region" description="Helical" evidence="6">
    <location>
        <begin position="397"/>
        <end position="414"/>
    </location>
</feature>
<dbReference type="KEGG" id="tps:THAPSDRAFT_7597"/>
<feature type="transmembrane region" description="Helical" evidence="6">
    <location>
        <begin position="108"/>
        <end position="125"/>
    </location>
</feature>
<dbReference type="FunCoup" id="B8C6Z2">
    <property type="interactions" value="1"/>
</dbReference>
<dbReference type="Proteomes" id="UP000001449">
    <property type="component" value="Chromosome 8"/>
</dbReference>
<feature type="transmembrane region" description="Helical" evidence="6">
    <location>
        <begin position="39"/>
        <end position="59"/>
    </location>
</feature>